<accession>A0A7R9GEC7</accession>
<evidence type="ECO:0000313" key="4">
    <source>
        <dbReference type="Proteomes" id="UP000678499"/>
    </source>
</evidence>
<keyword evidence="2" id="KW-0732">Signal</keyword>
<feature type="compositionally biased region" description="Polar residues" evidence="1">
    <location>
        <begin position="284"/>
        <end position="327"/>
    </location>
</feature>
<proteinExistence type="predicted"/>
<dbReference type="EMBL" id="OA883113">
    <property type="protein sequence ID" value="CAD7277975.1"/>
    <property type="molecule type" value="Genomic_DNA"/>
</dbReference>
<keyword evidence="4" id="KW-1185">Reference proteome</keyword>
<dbReference type="Proteomes" id="UP000678499">
    <property type="component" value="Unassembled WGS sequence"/>
</dbReference>
<gene>
    <name evidence="3" type="ORF">NMOB1V02_LOCUS5691</name>
</gene>
<feature type="compositionally biased region" description="Polar residues" evidence="1">
    <location>
        <begin position="114"/>
        <end position="125"/>
    </location>
</feature>
<feature type="compositionally biased region" description="Basic and acidic residues" evidence="1">
    <location>
        <begin position="232"/>
        <end position="245"/>
    </location>
</feature>
<organism evidence="3">
    <name type="scientific">Notodromas monacha</name>
    <dbReference type="NCBI Taxonomy" id="399045"/>
    <lineage>
        <taxon>Eukaryota</taxon>
        <taxon>Metazoa</taxon>
        <taxon>Ecdysozoa</taxon>
        <taxon>Arthropoda</taxon>
        <taxon>Crustacea</taxon>
        <taxon>Oligostraca</taxon>
        <taxon>Ostracoda</taxon>
        <taxon>Podocopa</taxon>
        <taxon>Podocopida</taxon>
        <taxon>Cypridocopina</taxon>
        <taxon>Cypridoidea</taxon>
        <taxon>Cyprididae</taxon>
        <taxon>Notodromas</taxon>
    </lineage>
</organism>
<feature type="region of interest" description="Disordered" evidence="1">
    <location>
        <begin position="114"/>
        <end position="189"/>
    </location>
</feature>
<protein>
    <submittedName>
        <fullName evidence="3">Uncharacterized protein</fullName>
    </submittedName>
</protein>
<evidence type="ECO:0000313" key="3">
    <source>
        <dbReference type="EMBL" id="CAD7277975.1"/>
    </source>
</evidence>
<evidence type="ECO:0000256" key="2">
    <source>
        <dbReference type="SAM" id="SignalP"/>
    </source>
</evidence>
<sequence>MFKIPRGIPVARHAVCFVLLGWICCSAGLAGTDQQSQRRSGEASAKLAAFVRADTAKRLAASRKQASPQTTDRSSSSESSSFSLFAHQPSVFHNVQQASSPEVPDDEISERISIKSQFSHQGPTQKSTAEKSSSSEKRKTFLHVATAASAHSPDIDSRSSVEYHVNNDPSETDSFYEPQNGDYNNYDEIFKSGGGLTSYERSRASNEFQSPLSVGHSVIEQAFADDDDDEYFFSHEDSTGPRDDIPLAPAYNNKQPGQLLSAPVPVSPQYNSKQTSDSRENYKKTQTNSNSGETYKKTQTNSNSGETYKKTPTGNSGENYKKTTAGNSGEGYNKKANSDSRESYKKSNSKSDERDDSGGYGYPGGDSFDPGDYDAAIIIEDNDVDNYVPFVPHLPPPPPPPTVYQNKPDYVYKFKFYPAGKYLFVFLPLKKLGYHKGAKVIYLDDHDYYHPYYTPSGYESLKTVKKSVSKIQKELKKATKFQPHYDHLYGKGRVKQYLISKPPPHYGPPLGYGNKYGSAKAFHVPHPVTGQDLGGIDDYLNYEVEFDRKQTLQH</sequence>
<feature type="compositionally biased region" description="Basic and acidic residues" evidence="1">
    <location>
        <begin position="332"/>
        <end position="357"/>
    </location>
</feature>
<feature type="signal peptide" evidence="2">
    <location>
        <begin position="1"/>
        <end position="30"/>
    </location>
</feature>
<dbReference type="EMBL" id="CAJPEX010001076">
    <property type="protein sequence ID" value="CAG0918127.1"/>
    <property type="molecule type" value="Genomic_DNA"/>
</dbReference>
<feature type="region of interest" description="Disordered" evidence="1">
    <location>
        <begin position="58"/>
        <end position="80"/>
    </location>
</feature>
<evidence type="ECO:0000256" key="1">
    <source>
        <dbReference type="SAM" id="MobiDB-lite"/>
    </source>
</evidence>
<feature type="region of interest" description="Disordered" evidence="1">
    <location>
        <begin position="230"/>
        <end position="367"/>
    </location>
</feature>
<feature type="compositionally biased region" description="Polar residues" evidence="1">
    <location>
        <begin position="64"/>
        <end position="73"/>
    </location>
</feature>
<reference evidence="3" key="1">
    <citation type="submission" date="2020-11" db="EMBL/GenBank/DDBJ databases">
        <authorList>
            <person name="Tran Van P."/>
        </authorList>
    </citation>
    <scope>NUCLEOTIDE SEQUENCE</scope>
</reference>
<name>A0A7R9GEC7_9CRUS</name>
<dbReference type="AlphaFoldDB" id="A0A7R9GEC7"/>
<feature type="chain" id="PRO_5036403269" evidence="2">
    <location>
        <begin position="31"/>
        <end position="554"/>
    </location>
</feature>